<accession>A0A4Q9GRR0</accession>
<name>A0A4Q9GRR0_9MICO</name>
<dbReference type="Proteomes" id="UP000294194">
    <property type="component" value="Unassembled WGS sequence"/>
</dbReference>
<dbReference type="AlphaFoldDB" id="A0A4Q9GRR0"/>
<comment type="caution">
    <text evidence="2">The sequence shown here is derived from an EMBL/GenBank/DDBJ whole genome shotgun (WGS) entry which is preliminary data.</text>
</comment>
<protein>
    <submittedName>
        <fullName evidence="2">Uncharacterized protein</fullName>
    </submittedName>
</protein>
<dbReference type="EMBL" id="SISG01000001">
    <property type="protein sequence ID" value="TBN57656.1"/>
    <property type="molecule type" value="Genomic_DNA"/>
</dbReference>
<proteinExistence type="predicted"/>
<keyword evidence="3" id="KW-1185">Reference proteome</keyword>
<feature type="compositionally biased region" description="Pro residues" evidence="1">
    <location>
        <begin position="28"/>
        <end position="37"/>
    </location>
</feature>
<sequence>MSDPQAPGFTPSPDEAPSIAPAHEDPTPPDAPTPVDPVPEELGGASAVEANDELTEGGVERSVDPGVS</sequence>
<gene>
    <name evidence="2" type="ORF">EYE40_09795</name>
</gene>
<evidence type="ECO:0000313" key="2">
    <source>
        <dbReference type="EMBL" id="TBN57656.1"/>
    </source>
</evidence>
<feature type="compositionally biased region" description="Basic and acidic residues" evidence="1">
    <location>
        <begin position="58"/>
        <end position="68"/>
    </location>
</feature>
<evidence type="ECO:0000313" key="3">
    <source>
        <dbReference type="Proteomes" id="UP000294194"/>
    </source>
</evidence>
<dbReference type="RefSeq" id="WP_130981767.1">
    <property type="nucleotide sequence ID" value="NZ_SISG01000001.1"/>
</dbReference>
<evidence type="ECO:0000256" key="1">
    <source>
        <dbReference type="SAM" id="MobiDB-lite"/>
    </source>
</evidence>
<feature type="region of interest" description="Disordered" evidence="1">
    <location>
        <begin position="1"/>
        <end position="68"/>
    </location>
</feature>
<reference evidence="3" key="1">
    <citation type="submission" date="2019-02" db="EMBL/GenBank/DDBJ databases">
        <title>Glaciihabitans arcticus sp. nov., a psychrotolerant bacterium isolated from polar soil.</title>
        <authorList>
            <person name="Dahal R.H."/>
        </authorList>
    </citation>
    <scope>NUCLEOTIDE SEQUENCE [LARGE SCALE GENOMIC DNA]</scope>
    <source>
        <strain evidence="3">RP-3-7</strain>
    </source>
</reference>
<organism evidence="2 3">
    <name type="scientific">Glaciihabitans arcticus</name>
    <dbReference type="NCBI Taxonomy" id="2668039"/>
    <lineage>
        <taxon>Bacteria</taxon>
        <taxon>Bacillati</taxon>
        <taxon>Actinomycetota</taxon>
        <taxon>Actinomycetes</taxon>
        <taxon>Micrococcales</taxon>
        <taxon>Microbacteriaceae</taxon>
        <taxon>Glaciihabitans</taxon>
    </lineage>
</organism>